<dbReference type="AlphaFoldDB" id="A0AAV2STA0"/>
<evidence type="ECO:0000256" key="1">
    <source>
        <dbReference type="SAM" id="MobiDB-lite"/>
    </source>
</evidence>
<feature type="region of interest" description="Disordered" evidence="1">
    <location>
        <begin position="18"/>
        <end position="48"/>
    </location>
</feature>
<comment type="caution">
    <text evidence="3">The sequence shown here is derived from an EMBL/GenBank/DDBJ whole genome shotgun (WGS) entry which is preliminary data.</text>
</comment>
<organism evidence="3 4">
    <name type="scientific">Meganyctiphanes norvegica</name>
    <name type="common">Northern krill</name>
    <name type="synonym">Thysanopoda norvegica</name>
    <dbReference type="NCBI Taxonomy" id="48144"/>
    <lineage>
        <taxon>Eukaryota</taxon>
        <taxon>Metazoa</taxon>
        <taxon>Ecdysozoa</taxon>
        <taxon>Arthropoda</taxon>
        <taxon>Crustacea</taxon>
        <taxon>Multicrustacea</taxon>
        <taxon>Malacostraca</taxon>
        <taxon>Eumalacostraca</taxon>
        <taxon>Eucarida</taxon>
        <taxon>Euphausiacea</taxon>
        <taxon>Euphausiidae</taxon>
        <taxon>Meganyctiphanes</taxon>
    </lineage>
</organism>
<protein>
    <submittedName>
        <fullName evidence="3">Uncharacterized protein</fullName>
    </submittedName>
</protein>
<evidence type="ECO:0000256" key="2">
    <source>
        <dbReference type="SAM" id="SignalP"/>
    </source>
</evidence>
<sequence>MRILVFFCMVIAMSVAEPQSGRRRTATPRRIPGNVQRHNTKTQKNTGKPVLNKNVLLPGAFKPVGQIGSFELGTLGTLTFDDQSIPTISDNFMNLLPKFRVAIDGLNTKESLSRPSEMMQAFFPMIRQVMEAIATTSNRSLTTEEESNLDLTETVMSMSVGVMDDLMSSAYATDVKKAIFSILNMTRPIVEAWAKREERPVTQEETVFLYYFENSFKYTIDTIEEFAKVSTPESFVKASSEVAKFFLSSRANAEGRKISSGETALIKTIEDEVLTNINIMRGFSNFTNTDELIDAFMLLVEYIMDHNANRELPKRTVLNFQEKQLLKSIETALQEGASLLNDLHDGLLSVTKITNLNKETRRLWEEEAKLEERELTVKELEYLDFMDKILATVKLMYKAW</sequence>
<gene>
    <name evidence="3" type="ORF">MNOR_LOCUS41222</name>
</gene>
<dbReference type="EMBL" id="CAXKWB010144604">
    <property type="protein sequence ID" value="CAL4246557.1"/>
    <property type="molecule type" value="Genomic_DNA"/>
</dbReference>
<evidence type="ECO:0000313" key="3">
    <source>
        <dbReference type="EMBL" id="CAL4246557.1"/>
    </source>
</evidence>
<reference evidence="3 4" key="1">
    <citation type="submission" date="2024-05" db="EMBL/GenBank/DDBJ databases">
        <authorList>
            <person name="Wallberg A."/>
        </authorList>
    </citation>
    <scope>NUCLEOTIDE SEQUENCE [LARGE SCALE GENOMIC DNA]</scope>
</reference>
<feature type="signal peptide" evidence="2">
    <location>
        <begin position="1"/>
        <end position="16"/>
    </location>
</feature>
<dbReference type="Proteomes" id="UP001497623">
    <property type="component" value="Unassembled WGS sequence"/>
</dbReference>
<feature type="chain" id="PRO_5043337716" evidence="2">
    <location>
        <begin position="17"/>
        <end position="400"/>
    </location>
</feature>
<keyword evidence="2" id="KW-0732">Signal</keyword>
<keyword evidence="4" id="KW-1185">Reference proteome</keyword>
<name>A0AAV2STA0_MEGNR</name>
<evidence type="ECO:0000313" key="4">
    <source>
        <dbReference type="Proteomes" id="UP001497623"/>
    </source>
</evidence>
<accession>A0AAV2STA0</accession>
<proteinExistence type="predicted"/>